<comment type="similarity">
    <text evidence="1">Belongs to the type-I restriction system S methylase family.</text>
</comment>
<dbReference type="Proteomes" id="UP001500943">
    <property type="component" value="Unassembled WGS sequence"/>
</dbReference>
<accession>A0ABN1VIL4</accession>
<dbReference type="PANTHER" id="PTHR30408:SF12">
    <property type="entry name" value="TYPE I RESTRICTION ENZYME MJAVIII SPECIFICITY SUBUNIT"/>
    <property type="match status" value="1"/>
</dbReference>
<dbReference type="EMBL" id="BAAAKW010000017">
    <property type="protein sequence ID" value="GAA1211107.1"/>
    <property type="molecule type" value="Genomic_DNA"/>
</dbReference>
<feature type="domain" description="Type I restriction modification DNA specificity" evidence="4">
    <location>
        <begin position="3"/>
        <end position="170"/>
    </location>
</feature>
<dbReference type="Gene3D" id="3.90.220.20">
    <property type="entry name" value="DNA methylase specificity domains"/>
    <property type="match status" value="1"/>
</dbReference>
<reference evidence="5 6" key="1">
    <citation type="journal article" date="2019" name="Int. J. Syst. Evol. Microbiol.">
        <title>The Global Catalogue of Microorganisms (GCM) 10K type strain sequencing project: providing services to taxonomists for standard genome sequencing and annotation.</title>
        <authorList>
            <consortium name="The Broad Institute Genomics Platform"/>
            <consortium name="The Broad Institute Genome Sequencing Center for Infectious Disease"/>
            <person name="Wu L."/>
            <person name="Ma J."/>
        </authorList>
    </citation>
    <scope>NUCLEOTIDE SEQUENCE [LARGE SCALE GENOMIC DNA]</scope>
    <source>
        <strain evidence="5 6">JCM 12762</strain>
    </source>
</reference>
<keyword evidence="6" id="KW-1185">Reference proteome</keyword>
<comment type="caution">
    <text evidence="5">The sequence shown here is derived from an EMBL/GenBank/DDBJ whole genome shotgun (WGS) entry which is preliminary data.</text>
</comment>
<dbReference type="RefSeq" id="WP_343923342.1">
    <property type="nucleotide sequence ID" value="NZ_BAAAKW010000017.1"/>
</dbReference>
<dbReference type="InterPro" id="IPR052021">
    <property type="entry name" value="Type-I_RS_S_subunit"/>
</dbReference>
<evidence type="ECO:0000313" key="6">
    <source>
        <dbReference type="Proteomes" id="UP001500943"/>
    </source>
</evidence>
<evidence type="ECO:0000313" key="5">
    <source>
        <dbReference type="EMBL" id="GAA1211107.1"/>
    </source>
</evidence>
<evidence type="ECO:0000256" key="1">
    <source>
        <dbReference type="ARBA" id="ARBA00010923"/>
    </source>
</evidence>
<keyword evidence="2" id="KW-0680">Restriction system</keyword>
<gene>
    <name evidence="5" type="ORF">GCM10009655_07740</name>
</gene>
<evidence type="ECO:0000259" key="4">
    <source>
        <dbReference type="Pfam" id="PF01420"/>
    </source>
</evidence>
<dbReference type="InterPro" id="IPR044946">
    <property type="entry name" value="Restrct_endonuc_typeI_TRD_sf"/>
</dbReference>
<evidence type="ECO:0000256" key="3">
    <source>
        <dbReference type="ARBA" id="ARBA00023125"/>
    </source>
</evidence>
<dbReference type="SUPFAM" id="SSF116734">
    <property type="entry name" value="DNA methylase specificity domain"/>
    <property type="match status" value="1"/>
</dbReference>
<sequence>MNLRLKEICSVHSGYTMRSRLEPASHGGVLAIQAADLIADGTINLSTAVKTAVPAGRYETRAGDVLFRSRGTHTFAVAVPGELFEPAIAVTPLFIIRPNDEKVDAHYLAWALNQDEAQSHFRRSSQGQTIQMVSKQVLEDTLIPLPSVAQQKQVASAAELADRQAALERRLVERRRSLLSLQFAQFAHSFSEEPRQNRTNS</sequence>
<dbReference type="PANTHER" id="PTHR30408">
    <property type="entry name" value="TYPE-1 RESTRICTION ENZYME ECOKI SPECIFICITY PROTEIN"/>
    <property type="match status" value="1"/>
</dbReference>
<proteinExistence type="inferred from homology"/>
<keyword evidence="3" id="KW-0238">DNA-binding</keyword>
<evidence type="ECO:0000256" key="2">
    <source>
        <dbReference type="ARBA" id="ARBA00022747"/>
    </source>
</evidence>
<protein>
    <recommendedName>
        <fullName evidence="4">Type I restriction modification DNA specificity domain-containing protein</fullName>
    </recommendedName>
</protein>
<dbReference type="Pfam" id="PF01420">
    <property type="entry name" value="Methylase_S"/>
    <property type="match status" value="1"/>
</dbReference>
<organism evidence="5 6">
    <name type="scientific">Rhodoglobus aureus</name>
    <dbReference type="NCBI Taxonomy" id="191497"/>
    <lineage>
        <taxon>Bacteria</taxon>
        <taxon>Bacillati</taxon>
        <taxon>Actinomycetota</taxon>
        <taxon>Actinomycetes</taxon>
        <taxon>Micrococcales</taxon>
        <taxon>Microbacteriaceae</taxon>
        <taxon>Rhodoglobus</taxon>
    </lineage>
</organism>
<name>A0ABN1VIL4_9MICO</name>
<dbReference type="InterPro" id="IPR000055">
    <property type="entry name" value="Restrct_endonuc_typeI_TRD"/>
</dbReference>